<protein>
    <submittedName>
        <fullName evidence="5">Glycerate kinase</fullName>
    </submittedName>
</protein>
<keyword evidence="3 4" id="KW-0418">Kinase</keyword>
<sequence length="376" mass="39505">MKKAVLAIDSFKGCLTSAEAEAAAAEGVHAALPECEVIRIPVADGGEGMLDVLIAATHGKSISVQAHGPLMELREARYGISGDGQTAFIEMAAISGLPLVAPEKRNPMQTTTFGTGELIRDALQRGCRHFIIGLGGSATNDAGLGMLRALGFRFPDKTGNVSSYGGQMMGKVDSIDTSSVHPLLSGCTFTAACDVRNPFYGTNGAAYVFAPQKGADAAMIEALDAGMRHLAAVIFRTTGKDISSCPGAGAAGGMGGSLSAFLNAELKPGIQLLLEMQNFAEQIKDADLIITGEGKSDRQTVMGKVPYGILTEARKQHIPVVLIAGGIEDTDILTRAGFHGIFSITPSPVALEQAMQPEFARMNIRRTVEQICRIIR</sequence>
<dbReference type="Gene3D" id="3.90.1510.10">
    <property type="entry name" value="Glycerate kinase, domain 2"/>
    <property type="match status" value="1"/>
</dbReference>
<reference evidence="6" key="1">
    <citation type="submission" date="2017-04" db="EMBL/GenBank/DDBJ databases">
        <title>Function of individual gut microbiota members based on whole genome sequencing of pure cultures obtained from chicken caecum.</title>
        <authorList>
            <person name="Medvecky M."/>
            <person name="Cejkova D."/>
            <person name="Polansky O."/>
            <person name="Karasova D."/>
            <person name="Kubasova T."/>
            <person name="Cizek A."/>
            <person name="Rychlik I."/>
        </authorList>
    </citation>
    <scope>NUCLEOTIDE SEQUENCE [LARGE SCALE GENOMIC DNA]</scope>
    <source>
        <strain evidence="6">An43</strain>
    </source>
</reference>
<dbReference type="PANTHER" id="PTHR21599:SF0">
    <property type="entry name" value="GLYCERATE KINASE"/>
    <property type="match status" value="1"/>
</dbReference>
<dbReference type="PIRSF" id="PIRSF006078">
    <property type="entry name" value="GlxK"/>
    <property type="match status" value="1"/>
</dbReference>
<gene>
    <name evidence="5" type="ORF">B5F97_07475</name>
</gene>
<dbReference type="Proteomes" id="UP000195386">
    <property type="component" value="Unassembled WGS sequence"/>
</dbReference>
<dbReference type="NCBIfam" id="TIGR00045">
    <property type="entry name" value="glycerate kinase"/>
    <property type="match status" value="1"/>
</dbReference>
<dbReference type="Pfam" id="PF02595">
    <property type="entry name" value="Gly_kinase"/>
    <property type="match status" value="1"/>
</dbReference>
<proteinExistence type="inferred from homology"/>
<evidence type="ECO:0000256" key="2">
    <source>
        <dbReference type="ARBA" id="ARBA00022679"/>
    </source>
</evidence>
<organism evidence="5 6">
    <name type="scientific">Bacteroides clarus</name>
    <dbReference type="NCBI Taxonomy" id="626929"/>
    <lineage>
        <taxon>Bacteria</taxon>
        <taxon>Pseudomonadati</taxon>
        <taxon>Bacteroidota</taxon>
        <taxon>Bacteroidia</taxon>
        <taxon>Bacteroidales</taxon>
        <taxon>Bacteroidaceae</taxon>
        <taxon>Bacteroides</taxon>
    </lineage>
</organism>
<dbReference type="SUPFAM" id="SSF110738">
    <property type="entry name" value="Glycerate kinase I"/>
    <property type="match status" value="1"/>
</dbReference>
<evidence type="ECO:0000256" key="4">
    <source>
        <dbReference type="PIRNR" id="PIRNR006078"/>
    </source>
</evidence>
<dbReference type="InterPro" id="IPR018193">
    <property type="entry name" value="Glyc_kinase_flavodox-like_fold"/>
</dbReference>
<dbReference type="EMBL" id="NFII01000005">
    <property type="protein sequence ID" value="OUO01479.1"/>
    <property type="molecule type" value="Genomic_DNA"/>
</dbReference>
<dbReference type="InterPro" id="IPR004381">
    <property type="entry name" value="Glycerate_kinase"/>
</dbReference>
<name>A0A1Y3YYE2_9BACE</name>
<dbReference type="InterPro" id="IPR036129">
    <property type="entry name" value="Glycerate_kinase_sf"/>
</dbReference>
<dbReference type="GO" id="GO:0031388">
    <property type="term" value="P:organic acid phosphorylation"/>
    <property type="evidence" value="ECO:0007669"/>
    <property type="project" value="UniProtKB-UniRule"/>
</dbReference>
<accession>A0A1Y3YYE2</accession>
<dbReference type="RefSeq" id="WP_087425918.1">
    <property type="nucleotide sequence ID" value="NZ_NFII01000005.1"/>
</dbReference>
<dbReference type="InterPro" id="IPR018197">
    <property type="entry name" value="Glycerate_kinase_RE-like"/>
</dbReference>
<dbReference type="Gene3D" id="3.40.50.10350">
    <property type="entry name" value="Glycerate kinase, domain 1"/>
    <property type="match status" value="1"/>
</dbReference>
<dbReference type="AlphaFoldDB" id="A0A1Y3YYE2"/>
<evidence type="ECO:0000313" key="5">
    <source>
        <dbReference type="EMBL" id="OUO01479.1"/>
    </source>
</evidence>
<comment type="caution">
    <text evidence="5">The sequence shown here is derived from an EMBL/GenBank/DDBJ whole genome shotgun (WGS) entry which is preliminary data.</text>
</comment>
<evidence type="ECO:0000313" key="6">
    <source>
        <dbReference type="Proteomes" id="UP000195386"/>
    </source>
</evidence>
<keyword evidence="2 4" id="KW-0808">Transferase</keyword>
<comment type="similarity">
    <text evidence="1 4">Belongs to the glycerate kinase type-1 family.</text>
</comment>
<evidence type="ECO:0000256" key="3">
    <source>
        <dbReference type="ARBA" id="ARBA00022777"/>
    </source>
</evidence>
<dbReference type="GO" id="GO:0008887">
    <property type="term" value="F:glycerate kinase activity"/>
    <property type="evidence" value="ECO:0007669"/>
    <property type="project" value="UniProtKB-UniRule"/>
</dbReference>
<evidence type="ECO:0000256" key="1">
    <source>
        <dbReference type="ARBA" id="ARBA00006284"/>
    </source>
</evidence>
<dbReference type="PANTHER" id="PTHR21599">
    <property type="entry name" value="GLYCERATE KINASE"/>
    <property type="match status" value="1"/>
</dbReference>